<dbReference type="InterPro" id="IPR059066">
    <property type="entry name" value="Ig_Tag1-like_5th"/>
</dbReference>
<dbReference type="EMBL" id="PDNA01000006">
    <property type="protein sequence ID" value="PGH27491.1"/>
    <property type="molecule type" value="Genomic_DNA"/>
</dbReference>
<feature type="domain" description="Tag1 C-terminal" evidence="2">
    <location>
        <begin position="474"/>
        <end position="588"/>
    </location>
</feature>
<dbReference type="Pfam" id="PF26153">
    <property type="entry name" value="LEA-2L_5"/>
    <property type="match status" value="1"/>
</dbReference>
<dbReference type="InterPro" id="IPR046368">
    <property type="entry name" value="Tag1"/>
</dbReference>
<evidence type="ECO:0000259" key="3">
    <source>
        <dbReference type="Pfam" id="PF26150"/>
    </source>
</evidence>
<organism evidence="5 6">
    <name type="scientific">Polytolypa hystricis (strain UAMH7299)</name>
    <dbReference type="NCBI Taxonomy" id="1447883"/>
    <lineage>
        <taxon>Eukaryota</taxon>
        <taxon>Fungi</taxon>
        <taxon>Dikarya</taxon>
        <taxon>Ascomycota</taxon>
        <taxon>Pezizomycotina</taxon>
        <taxon>Eurotiomycetes</taxon>
        <taxon>Eurotiomycetidae</taxon>
        <taxon>Onygenales</taxon>
        <taxon>Onygenales incertae sedis</taxon>
        <taxon>Polytolypa</taxon>
    </lineage>
</organism>
<dbReference type="PANTHER" id="PTHR35895">
    <property type="entry name" value="CHROMOSOME 16, WHOLE GENOME SHOTGUN SEQUENCE"/>
    <property type="match status" value="1"/>
</dbReference>
<keyword evidence="6" id="KW-1185">Reference proteome</keyword>
<dbReference type="OrthoDB" id="5596576at2759"/>
<dbReference type="Pfam" id="PF26174">
    <property type="entry name" value="LEA-2_1"/>
    <property type="match status" value="1"/>
</dbReference>
<dbReference type="AlphaFoldDB" id="A0A2B7Z2C1"/>
<evidence type="ECO:0000313" key="5">
    <source>
        <dbReference type="EMBL" id="PGH27491.1"/>
    </source>
</evidence>
<name>A0A2B7Z2C1_POLH7</name>
<evidence type="ECO:0008006" key="7">
    <source>
        <dbReference type="Google" id="ProtNLM"/>
    </source>
</evidence>
<feature type="region of interest" description="Disordered" evidence="1">
    <location>
        <begin position="1"/>
        <end position="44"/>
    </location>
</feature>
<gene>
    <name evidence="5" type="ORF">AJ80_00732</name>
</gene>
<dbReference type="Proteomes" id="UP000224634">
    <property type="component" value="Unassembled WGS sequence"/>
</dbReference>
<proteinExistence type="predicted"/>
<dbReference type="Pfam" id="PF26150">
    <property type="entry name" value="LEA-2_4"/>
    <property type="match status" value="1"/>
</dbReference>
<feature type="region of interest" description="Disordered" evidence="1">
    <location>
        <begin position="58"/>
        <end position="80"/>
    </location>
</feature>
<dbReference type="PANTHER" id="PTHR35895:SF3">
    <property type="entry name" value="PRE-RRNA PROCESSING PROTEIN"/>
    <property type="match status" value="1"/>
</dbReference>
<evidence type="ECO:0000256" key="1">
    <source>
        <dbReference type="SAM" id="MobiDB-lite"/>
    </source>
</evidence>
<evidence type="ECO:0000259" key="4">
    <source>
        <dbReference type="Pfam" id="PF26153"/>
    </source>
</evidence>
<accession>A0A2B7Z2C1</accession>
<dbReference type="InterPro" id="IPR059065">
    <property type="entry name" value="Ig_Tag1-like_4th"/>
</dbReference>
<evidence type="ECO:0000313" key="6">
    <source>
        <dbReference type="Proteomes" id="UP000224634"/>
    </source>
</evidence>
<comment type="caution">
    <text evidence="5">The sequence shown here is derived from an EMBL/GenBank/DDBJ whole genome shotgun (WGS) entry which is preliminary data.</text>
</comment>
<dbReference type="InterPro" id="IPR055011">
    <property type="entry name" value="Tag1_C"/>
</dbReference>
<feature type="compositionally biased region" description="Basic and acidic residues" evidence="1">
    <location>
        <begin position="58"/>
        <end position="76"/>
    </location>
</feature>
<protein>
    <recommendedName>
        <fullName evidence="7">Pre-rRNA processing protein</fullName>
    </recommendedName>
</protein>
<feature type="domain" description="Tag1-like fourth Ig-like" evidence="3">
    <location>
        <begin position="599"/>
        <end position="715"/>
    </location>
</feature>
<dbReference type="Pfam" id="PF22786">
    <property type="entry name" value="Tag1_C"/>
    <property type="match status" value="1"/>
</dbReference>
<reference evidence="5 6" key="1">
    <citation type="submission" date="2017-10" db="EMBL/GenBank/DDBJ databases">
        <title>Comparative genomics in systemic dimorphic fungi from Ajellomycetaceae.</title>
        <authorList>
            <person name="Munoz J.F."/>
            <person name="Mcewen J.G."/>
            <person name="Clay O.K."/>
            <person name="Cuomo C.A."/>
        </authorList>
    </citation>
    <scope>NUCLEOTIDE SEQUENCE [LARGE SCALE GENOMIC DNA]</scope>
    <source>
        <strain evidence="5 6">UAMH7299</strain>
    </source>
</reference>
<dbReference type="GO" id="GO:0000329">
    <property type="term" value="C:fungal-type vacuole membrane"/>
    <property type="evidence" value="ECO:0007669"/>
    <property type="project" value="InterPro"/>
</dbReference>
<evidence type="ECO:0000259" key="2">
    <source>
        <dbReference type="Pfam" id="PF22786"/>
    </source>
</evidence>
<sequence>MAGDETAPLLDQAAGGHSDRSSSSSGSHHRNTKTHQLPSESTPLLLRHGSERFQYVEDRIADESTSSRESSVDRLSGKNNRGLSWPSALALLALSLSAITILGLGFATPSVVKQYTRDAADFEPTSLSIADFTLGGVRARVQGTFVLDASRVKTKPVRDLGRLGTWFAREVESRETEVKVYLPEYGNILVGTAKVPHFKVNVRNGHLNEIDILTDLSVGDIAGLRGVANDWLQGRLGQLRVKALSTLNLKSGIVSLGSQTISESLVFKGANLPGFPKVNVTRLNIHEDPNPGHHRAMAADVSVSVPNKYPVDFTIPPLNFEILVPNCSPNDAYILVARATTKQIGVKPNSPVDVDVVGQIQQLPDVLTTICPGRNNSPLDTIFEGYIQGHDTTIYIRGGDSPSSTVPEWIEMLLKSVTIPLPLSGHQVDHLVKNFSMTNVHLSLPEPFADPGTPEAQAKVSALVKAVLNLPKEMNFPLNIPKVRSKANISYNGKEFGYIDLQKWQKANATRIEEGTPSSPALLVEFDIRKAPLQVTDEDTFSEIIQALIFKQESIALQVAAKVDAETDTALGKFVIRDIPGEGEIVIKPPLGGGFTDLKPNVESLEILHTTASSIEVQAKITFTNPTNYSAYVPFVDLILNHNGTDVAHVTGRNILVFPGTNSGVEINGLWNPKEMSGEAGVAAGRDLLSRYVSGFNTTVTLKSFKGTLPALPSLGRALSRFRFSIPVPRLRIPEDGKFPDDDRPHFIKDATMHLLSSTAVFTLLSPFPATTLFITSVDATAFYNHTIPVGRIQYELPFAVPPGMSQTPRLPVDPSLGGAGYEALKKALGGTLKLDAIAEVGIQLQEYCDILFYKGKGIGARVRL</sequence>
<feature type="domain" description="Tag1-like fifth Ig-like" evidence="4">
    <location>
        <begin position="741"/>
        <end position="850"/>
    </location>
</feature>